<dbReference type="RefSeq" id="WP_100271427.1">
    <property type="nucleotide sequence ID" value="NZ_CP024450.1"/>
</dbReference>
<proteinExistence type="predicted"/>
<geneLocation type="plasmid" evidence="2">
    <name>pNP7-7</name>
</geneLocation>
<evidence type="ECO:0000256" key="1">
    <source>
        <dbReference type="SAM" id="Phobius"/>
    </source>
</evidence>
<keyword evidence="1" id="KW-0812">Transmembrane</keyword>
<dbReference type="EMBL" id="CP024450">
    <property type="protein sequence ID" value="ATR80166.1"/>
    <property type="molecule type" value="Genomic_DNA"/>
</dbReference>
<gene>
    <name evidence="3" type="ORF">CYJ96_12480</name>
    <name evidence="2" type="ORF">NP7_12560</name>
</gene>
<reference evidence="2" key="3">
    <citation type="journal article" date="2018" name="Genome Announc.">
        <title>Complete Genome Sequences of Three Moraxella osloensis Strains Isolated from Human Skin.</title>
        <authorList>
            <person name="Lim J.Y."/>
            <person name="Hwang I."/>
            <person name="Ganzorig M."/>
            <person name="Huang S.L."/>
            <person name="Cho G.S."/>
            <person name="Franz C.M.A.P."/>
            <person name="Lee K."/>
        </authorList>
    </citation>
    <scope>NUCLEOTIDE SEQUENCE</scope>
    <source>
        <strain evidence="2">NP7</strain>
        <plasmid evidence="2">pNP7-7</plasmid>
    </source>
</reference>
<dbReference type="AlphaFoldDB" id="A0A2D2LYU6"/>
<reference evidence="4" key="1">
    <citation type="submission" date="2017-10" db="EMBL/GenBank/DDBJ databases">
        <title>Complete genome sequence of Moraxella osloensis NP7 isolated from human skin.</title>
        <authorList>
            <person name="Lee K."/>
            <person name="Lim J.Y."/>
            <person name="Hwang I."/>
        </authorList>
    </citation>
    <scope>NUCLEOTIDE SEQUENCE [LARGE SCALE GENOMIC DNA]</scope>
    <source>
        <strain evidence="4">NP7</strain>
        <plasmid evidence="4">pnp7-7</plasmid>
    </source>
</reference>
<dbReference type="Proteomes" id="UP000229340">
    <property type="component" value="Plasmid pNP7-7"/>
</dbReference>
<name>A0A2D2LYU6_FAUOS</name>
<feature type="transmembrane region" description="Helical" evidence="1">
    <location>
        <begin position="142"/>
        <end position="163"/>
    </location>
</feature>
<evidence type="ECO:0000313" key="2">
    <source>
        <dbReference type="EMBL" id="ATR80166.1"/>
    </source>
</evidence>
<reference evidence="3 5" key="2">
    <citation type="submission" date="2017-12" db="EMBL/GenBank/DDBJ databases">
        <title>Phylogenetic diversity of female urinary microbiome.</title>
        <authorList>
            <person name="Thomas-White K."/>
            <person name="Wolfe A.J."/>
        </authorList>
    </citation>
    <scope>NUCLEOTIDE SEQUENCE [LARGE SCALE GENOMIC DNA]</scope>
    <source>
        <strain evidence="3 5">UMB0416</strain>
    </source>
</reference>
<dbReference type="Proteomes" id="UP000234914">
    <property type="component" value="Unassembled WGS sequence"/>
</dbReference>
<dbReference type="EMBL" id="PKJS01000030">
    <property type="protein sequence ID" value="PKZ67694.1"/>
    <property type="molecule type" value="Genomic_DNA"/>
</dbReference>
<protein>
    <submittedName>
        <fullName evidence="2">Uncharacterized protein</fullName>
    </submittedName>
</protein>
<geneLocation type="plasmid" evidence="4">
    <name>pnp7-7</name>
</geneLocation>
<keyword evidence="1" id="KW-1133">Transmembrane helix</keyword>
<reference evidence="2" key="4">
    <citation type="journal article" date="2018" name="Misainmurhag Hoiji">
        <title>Complete genome sequence of multidrug-resistant Moraxella osloensis NP7 with multiple plasmids isolated from human skin.</title>
        <authorList>
            <person name="Ganzorig M."/>
            <person name="Lim J.Y."/>
            <person name="Hwang I."/>
            <person name="Lee K."/>
        </authorList>
    </citation>
    <scope>NUCLEOTIDE SEQUENCE</scope>
    <source>
        <strain evidence="2">NP7</strain>
        <plasmid evidence="2">pNP7-7</plasmid>
    </source>
</reference>
<organism evidence="2 4">
    <name type="scientific">Faucicola osloensis</name>
    <name type="common">Moraxella osloensis</name>
    <dbReference type="NCBI Taxonomy" id="34062"/>
    <lineage>
        <taxon>Bacteria</taxon>
        <taxon>Pseudomonadati</taxon>
        <taxon>Pseudomonadota</taxon>
        <taxon>Gammaproteobacteria</taxon>
        <taxon>Moraxellales</taxon>
        <taxon>Moraxellaceae</taxon>
        <taxon>Faucicola</taxon>
    </lineage>
</organism>
<keyword evidence="1" id="KW-0472">Membrane</keyword>
<evidence type="ECO:0000313" key="3">
    <source>
        <dbReference type="EMBL" id="PKZ67694.1"/>
    </source>
</evidence>
<evidence type="ECO:0000313" key="4">
    <source>
        <dbReference type="Proteomes" id="UP000229340"/>
    </source>
</evidence>
<evidence type="ECO:0000313" key="5">
    <source>
        <dbReference type="Proteomes" id="UP000234914"/>
    </source>
</evidence>
<accession>A0A2D2LYU6</accession>
<sequence>MSMSNDERLFMMMATIEQLAEQTKQQQAVITAQTEQISQLAQTVEKQLETITDLKDESLKSAKELETAVLRGINTTVQQSLGLPLEQQVRRGVDRGIHAGISDLQNDASRVTFDYIKLLKDSSAVVNNATSKIQETLGLKTMCIIGGSLILSFLLIMAFTLWFTPSLEEIKERRAELALIERETGADFRRCDGVACVKVLIEQCNYGQSSIGDKTAYCRLPSSWQRSIGK</sequence>
<keyword evidence="2" id="KW-0614">Plasmid</keyword>